<evidence type="ECO:0000259" key="6">
    <source>
        <dbReference type="Pfam" id="PF01061"/>
    </source>
</evidence>
<evidence type="ECO:0000256" key="5">
    <source>
        <dbReference type="SAM" id="Phobius"/>
    </source>
</evidence>
<proteinExistence type="predicted"/>
<keyword evidence="3 5" id="KW-1133">Transmembrane helix</keyword>
<dbReference type="Pfam" id="PF01061">
    <property type="entry name" value="ABC2_membrane"/>
    <property type="match status" value="1"/>
</dbReference>
<name>A0A6G7Y6Z7_9ACTN</name>
<dbReference type="PANTHER" id="PTHR43229:SF2">
    <property type="entry name" value="NODULATION PROTEIN J"/>
    <property type="match status" value="1"/>
</dbReference>
<dbReference type="PANTHER" id="PTHR43229">
    <property type="entry name" value="NODULATION PROTEIN J"/>
    <property type="match status" value="1"/>
</dbReference>
<keyword evidence="4 5" id="KW-0472">Membrane</keyword>
<evidence type="ECO:0000256" key="1">
    <source>
        <dbReference type="ARBA" id="ARBA00004141"/>
    </source>
</evidence>
<feature type="transmembrane region" description="Helical" evidence="5">
    <location>
        <begin position="122"/>
        <end position="142"/>
    </location>
</feature>
<feature type="domain" description="ABC-2 type transporter transmembrane" evidence="6">
    <location>
        <begin position="35"/>
        <end position="223"/>
    </location>
</feature>
<accession>A0A6G7Y6Z7</accession>
<dbReference type="GO" id="GO:0140359">
    <property type="term" value="F:ABC-type transporter activity"/>
    <property type="evidence" value="ECO:0007669"/>
    <property type="project" value="InterPro"/>
</dbReference>
<feature type="transmembrane region" description="Helical" evidence="5">
    <location>
        <begin position="68"/>
        <end position="89"/>
    </location>
</feature>
<evidence type="ECO:0000256" key="2">
    <source>
        <dbReference type="ARBA" id="ARBA00022692"/>
    </source>
</evidence>
<dbReference type="InterPro" id="IPR051784">
    <property type="entry name" value="Nod_factor_ABC_transporter"/>
</dbReference>
<dbReference type="KEGG" id="prv:G7070_09135"/>
<sequence length="267" mass="28222">MTTLTTAASTPDATRAARRRTNPFVHYLLGSLGIMLREWSFLAFVVAMPTTMYLFFSSMFGSYAADGGVSVAAAMMVMMATYGGLGAAMSAGNQIQNERSTGWFRQLMITGLTPAQFVAAKVLVAVGVVIPAIGIVFVAGALRGVRLDAAAWLGSFALLLLALLPMILLGLTLGLWFKPAAASAATTLVMLALSMLGGLWIPLEMMPAPMQALGLSLPSYWAAQIGAWPIMGGEFPWRGVAVIGAWSLVLVGLGALGYRRAVRTSRR</sequence>
<feature type="transmembrane region" description="Helical" evidence="5">
    <location>
        <begin position="237"/>
        <end position="258"/>
    </location>
</feature>
<gene>
    <name evidence="7" type="ORF">G7070_09135</name>
</gene>
<protein>
    <submittedName>
        <fullName evidence="7">ABC transporter permease</fullName>
    </submittedName>
</protein>
<organism evidence="7 8">
    <name type="scientific">Propioniciclava coleopterorum</name>
    <dbReference type="NCBI Taxonomy" id="2714937"/>
    <lineage>
        <taxon>Bacteria</taxon>
        <taxon>Bacillati</taxon>
        <taxon>Actinomycetota</taxon>
        <taxon>Actinomycetes</taxon>
        <taxon>Propionibacteriales</taxon>
        <taxon>Propionibacteriaceae</taxon>
        <taxon>Propioniciclava</taxon>
    </lineage>
</organism>
<dbReference type="GO" id="GO:0016020">
    <property type="term" value="C:membrane"/>
    <property type="evidence" value="ECO:0007669"/>
    <property type="project" value="UniProtKB-SubCell"/>
</dbReference>
<dbReference type="InterPro" id="IPR013525">
    <property type="entry name" value="ABC2_TM"/>
</dbReference>
<keyword evidence="8" id="KW-1185">Reference proteome</keyword>
<evidence type="ECO:0000256" key="4">
    <source>
        <dbReference type="ARBA" id="ARBA00023136"/>
    </source>
</evidence>
<dbReference type="RefSeq" id="WP_166233475.1">
    <property type="nucleotide sequence ID" value="NZ_CP049865.1"/>
</dbReference>
<dbReference type="EMBL" id="CP049865">
    <property type="protein sequence ID" value="QIK72401.1"/>
    <property type="molecule type" value="Genomic_DNA"/>
</dbReference>
<feature type="transmembrane region" description="Helical" evidence="5">
    <location>
        <begin position="149"/>
        <end position="176"/>
    </location>
</feature>
<reference evidence="7 8" key="1">
    <citation type="submission" date="2020-03" db="EMBL/GenBank/DDBJ databases">
        <title>Propioniciclava sp. nov., isolated from Hydrophilus acuminatus.</title>
        <authorList>
            <person name="Hyun D.-W."/>
            <person name="Bae J.-W."/>
        </authorList>
    </citation>
    <scope>NUCLEOTIDE SEQUENCE [LARGE SCALE GENOMIC DNA]</scope>
    <source>
        <strain evidence="7 8">HDW11</strain>
    </source>
</reference>
<dbReference type="AlphaFoldDB" id="A0A6G7Y6Z7"/>
<feature type="transmembrane region" description="Helical" evidence="5">
    <location>
        <begin position="182"/>
        <end position="201"/>
    </location>
</feature>
<evidence type="ECO:0000313" key="7">
    <source>
        <dbReference type="EMBL" id="QIK72401.1"/>
    </source>
</evidence>
<evidence type="ECO:0000256" key="3">
    <source>
        <dbReference type="ARBA" id="ARBA00022989"/>
    </source>
</evidence>
<dbReference type="Proteomes" id="UP000501058">
    <property type="component" value="Chromosome"/>
</dbReference>
<comment type="subcellular location">
    <subcellularLocation>
        <location evidence="1">Membrane</location>
        <topology evidence="1">Multi-pass membrane protein</topology>
    </subcellularLocation>
</comment>
<keyword evidence="2 5" id="KW-0812">Transmembrane</keyword>
<evidence type="ECO:0000313" key="8">
    <source>
        <dbReference type="Proteomes" id="UP000501058"/>
    </source>
</evidence>